<dbReference type="InterPro" id="IPR044862">
    <property type="entry name" value="Pro_4_hyd_alph_FE2OG_OXY"/>
</dbReference>
<proteinExistence type="predicted"/>
<keyword evidence="6" id="KW-0408">Iron</keyword>
<evidence type="ECO:0000256" key="6">
    <source>
        <dbReference type="ARBA" id="ARBA00023004"/>
    </source>
</evidence>
<evidence type="ECO:0000259" key="7">
    <source>
        <dbReference type="PROSITE" id="PS51471"/>
    </source>
</evidence>
<dbReference type="Proteomes" id="UP001500657">
    <property type="component" value="Unassembled WGS sequence"/>
</dbReference>
<gene>
    <name evidence="8" type="ORF">GCM10009126_16690</name>
</gene>
<dbReference type="PROSITE" id="PS51471">
    <property type="entry name" value="FE2OG_OXY"/>
    <property type="match status" value="1"/>
</dbReference>
<name>A0ABN0UJB2_9GAMM</name>
<evidence type="ECO:0000256" key="3">
    <source>
        <dbReference type="ARBA" id="ARBA00022896"/>
    </source>
</evidence>
<organism evidence="8 9">
    <name type="scientific">Rhodanobacter caeni</name>
    <dbReference type="NCBI Taxonomy" id="657654"/>
    <lineage>
        <taxon>Bacteria</taxon>
        <taxon>Pseudomonadati</taxon>
        <taxon>Pseudomonadota</taxon>
        <taxon>Gammaproteobacteria</taxon>
        <taxon>Lysobacterales</taxon>
        <taxon>Rhodanobacteraceae</taxon>
        <taxon>Rhodanobacter</taxon>
    </lineage>
</organism>
<dbReference type="InterPro" id="IPR045054">
    <property type="entry name" value="P4HA-like"/>
</dbReference>
<keyword evidence="3" id="KW-0847">Vitamin C</keyword>
<evidence type="ECO:0000313" key="9">
    <source>
        <dbReference type="Proteomes" id="UP001500657"/>
    </source>
</evidence>
<evidence type="ECO:0000256" key="2">
    <source>
        <dbReference type="ARBA" id="ARBA00022723"/>
    </source>
</evidence>
<keyword evidence="2" id="KW-0479">Metal-binding</keyword>
<comment type="caution">
    <text evidence="8">The sequence shown here is derived from an EMBL/GenBank/DDBJ whole genome shotgun (WGS) entry which is preliminary data.</text>
</comment>
<dbReference type="Gene3D" id="2.60.120.620">
    <property type="entry name" value="q2cbj1_9rhob like domain"/>
    <property type="match status" value="1"/>
</dbReference>
<accession>A0ABN0UJB2</accession>
<dbReference type="PANTHER" id="PTHR10869:SF246">
    <property type="entry name" value="TRANSMEMBRANE PROLYL 4-HYDROXYLASE"/>
    <property type="match status" value="1"/>
</dbReference>
<keyword evidence="5" id="KW-0560">Oxidoreductase</keyword>
<sequence>MRLPDQPDGRHMHPRVTITPALREWILETTRAGHGVDDVLRLMKENGYDPRQSRSIVAEVMKLPLAALHATTGKPRGVRTRHPEAPEAVIDGRTIGIPVSVDAPALRVLDGLLSERECADLIDLARPRMQRALTVDSSGREQIDHRRTSEGMFFRTAETPLVAAIEQRLAHLLGVPASHGEGLQILHYGTGQEYEPHYDWFDPALPGYDKLTAHAGQRIASVVMYLNTPERGGGTAFPEIGLTVTARRGSAVYFAYEGGDQRSLHAGLPVLQGEKWIATLWLRERPFGQGSKR</sequence>
<dbReference type="SMART" id="SM00702">
    <property type="entry name" value="P4Hc"/>
    <property type="match status" value="1"/>
</dbReference>
<dbReference type="InterPro" id="IPR005123">
    <property type="entry name" value="Oxoglu/Fe-dep_dioxygenase_dom"/>
</dbReference>
<dbReference type="EMBL" id="BAAAFO010000002">
    <property type="protein sequence ID" value="GAA0251987.1"/>
    <property type="molecule type" value="Genomic_DNA"/>
</dbReference>
<dbReference type="Pfam" id="PF13640">
    <property type="entry name" value="2OG-FeII_Oxy_3"/>
    <property type="match status" value="1"/>
</dbReference>
<keyword evidence="9" id="KW-1185">Reference proteome</keyword>
<keyword evidence="4" id="KW-0223">Dioxygenase</keyword>
<evidence type="ECO:0000313" key="8">
    <source>
        <dbReference type="EMBL" id="GAA0251987.1"/>
    </source>
</evidence>
<dbReference type="InterPro" id="IPR006620">
    <property type="entry name" value="Pro_4_hyd_alph"/>
</dbReference>
<comment type="cofactor">
    <cofactor evidence="1">
        <name>L-ascorbate</name>
        <dbReference type="ChEBI" id="CHEBI:38290"/>
    </cofactor>
</comment>
<evidence type="ECO:0000256" key="5">
    <source>
        <dbReference type="ARBA" id="ARBA00023002"/>
    </source>
</evidence>
<evidence type="ECO:0000256" key="4">
    <source>
        <dbReference type="ARBA" id="ARBA00022964"/>
    </source>
</evidence>
<evidence type="ECO:0000256" key="1">
    <source>
        <dbReference type="ARBA" id="ARBA00001961"/>
    </source>
</evidence>
<reference evidence="8 9" key="1">
    <citation type="journal article" date="2019" name="Int. J. Syst. Evol. Microbiol.">
        <title>The Global Catalogue of Microorganisms (GCM) 10K type strain sequencing project: providing services to taxonomists for standard genome sequencing and annotation.</title>
        <authorList>
            <consortium name="The Broad Institute Genomics Platform"/>
            <consortium name="The Broad Institute Genome Sequencing Center for Infectious Disease"/>
            <person name="Wu L."/>
            <person name="Ma J."/>
        </authorList>
    </citation>
    <scope>NUCLEOTIDE SEQUENCE [LARGE SCALE GENOMIC DNA]</scope>
    <source>
        <strain evidence="8 9">JCM 16242</strain>
    </source>
</reference>
<dbReference type="PANTHER" id="PTHR10869">
    <property type="entry name" value="PROLYL 4-HYDROXYLASE ALPHA SUBUNIT"/>
    <property type="match status" value="1"/>
</dbReference>
<protein>
    <submittedName>
        <fullName evidence="8">2OG-Fe(II) oxygenase</fullName>
    </submittedName>
</protein>
<feature type="domain" description="Fe2OG dioxygenase" evidence="7">
    <location>
        <begin position="179"/>
        <end position="284"/>
    </location>
</feature>